<dbReference type="InterPro" id="IPR010982">
    <property type="entry name" value="Lambda_DNA-bd_dom_sf"/>
</dbReference>
<dbReference type="Gene3D" id="1.10.260.40">
    <property type="entry name" value="lambda repressor-like DNA-binding domains"/>
    <property type="match status" value="1"/>
</dbReference>
<dbReference type="SUPFAM" id="SSF47413">
    <property type="entry name" value="lambda repressor-like DNA-binding domains"/>
    <property type="match status" value="1"/>
</dbReference>
<dbReference type="InterPro" id="IPR001387">
    <property type="entry name" value="Cro/C1-type_HTH"/>
</dbReference>
<proteinExistence type="predicted"/>
<organism evidence="1">
    <name type="scientific">marine sediment metagenome</name>
    <dbReference type="NCBI Taxonomy" id="412755"/>
    <lineage>
        <taxon>unclassified sequences</taxon>
        <taxon>metagenomes</taxon>
        <taxon>ecological metagenomes</taxon>
    </lineage>
</organism>
<dbReference type="AlphaFoldDB" id="A0A0F9G8A1"/>
<reference evidence="1" key="1">
    <citation type="journal article" date="2015" name="Nature">
        <title>Complex archaea that bridge the gap between prokaryotes and eukaryotes.</title>
        <authorList>
            <person name="Spang A."/>
            <person name="Saw J.H."/>
            <person name="Jorgensen S.L."/>
            <person name="Zaremba-Niedzwiedzka K."/>
            <person name="Martijn J."/>
            <person name="Lind A.E."/>
            <person name="van Eijk R."/>
            <person name="Schleper C."/>
            <person name="Guy L."/>
            <person name="Ettema T.J."/>
        </authorList>
    </citation>
    <scope>NUCLEOTIDE SEQUENCE</scope>
</reference>
<dbReference type="CDD" id="cd00093">
    <property type="entry name" value="HTH_XRE"/>
    <property type="match status" value="1"/>
</dbReference>
<dbReference type="GO" id="GO:0003677">
    <property type="term" value="F:DNA binding"/>
    <property type="evidence" value="ECO:0007669"/>
    <property type="project" value="InterPro"/>
</dbReference>
<evidence type="ECO:0008006" key="2">
    <source>
        <dbReference type="Google" id="ProtNLM"/>
    </source>
</evidence>
<comment type="caution">
    <text evidence="1">The sequence shown here is derived from an EMBL/GenBank/DDBJ whole genome shotgun (WGS) entry which is preliminary data.</text>
</comment>
<accession>A0A0F9G8A1</accession>
<name>A0A0F9G8A1_9ZZZZ</name>
<sequence length="54" mass="6116">MTFTDLLKRAGISKAELARKLGMNPRSISAWGEDAPRYAVAYLELLIEFNRYAP</sequence>
<gene>
    <name evidence="1" type="ORF">LCGC14_1859500</name>
</gene>
<protein>
    <recommendedName>
        <fullName evidence="2">HTH cro/C1-type domain-containing protein</fullName>
    </recommendedName>
</protein>
<dbReference type="EMBL" id="LAZR01018796">
    <property type="protein sequence ID" value="KKL94958.1"/>
    <property type="molecule type" value="Genomic_DNA"/>
</dbReference>
<evidence type="ECO:0000313" key="1">
    <source>
        <dbReference type="EMBL" id="KKL94958.1"/>
    </source>
</evidence>